<proteinExistence type="predicted"/>
<evidence type="ECO:0000313" key="5">
    <source>
        <dbReference type="EMBL" id="GAA4490580.1"/>
    </source>
</evidence>
<keyword evidence="1" id="KW-0560">Oxidoreductase</keyword>
<dbReference type="SUPFAM" id="SSF52518">
    <property type="entry name" value="Thiamin diphosphate-binding fold (THDP-binding)"/>
    <property type="match status" value="1"/>
</dbReference>
<dbReference type="Gene3D" id="3.40.920.10">
    <property type="entry name" value="Pyruvate-ferredoxin oxidoreductase, PFOR, domain III"/>
    <property type="match status" value="1"/>
</dbReference>
<dbReference type="Proteomes" id="UP001501183">
    <property type="component" value="Unassembled WGS sequence"/>
</dbReference>
<dbReference type="Gene3D" id="3.40.50.970">
    <property type="match status" value="1"/>
</dbReference>
<dbReference type="PANTHER" id="PTHR32154:SF20">
    <property type="entry name" value="2-OXOGLUTARATE OXIDOREDUCTASE SUBUNIT KORA"/>
    <property type="match status" value="1"/>
</dbReference>
<reference evidence="6" key="1">
    <citation type="journal article" date="2019" name="Int. J. Syst. Evol. Microbiol.">
        <title>The Global Catalogue of Microorganisms (GCM) 10K type strain sequencing project: providing services to taxonomists for standard genome sequencing and annotation.</title>
        <authorList>
            <consortium name="The Broad Institute Genomics Platform"/>
            <consortium name="The Broad Institute Genome Sequencing Center for Infectious Disease"/>
            <person name="Wu L."/>
            <person name="Ma J."/>
        </authorList>
    </citation>
    <scope>NUCLEOTIDE SEQUENCE [LARGE SCALE GENOMIC DNA]</scope>
    <source>
        <strain evidence="6">JCM 32206</strain>
    </source>
</reference>
<dbReference type="SUPFAM" id="SSF53323">
    <property type="entry name" value="Pyruvate-ferredoxin oxidoreductase, PFOR, domain III"/>
    <property type="match status" value="1"/>
</dbReference>
<dbReference type="InterPro" id="IPR033412">
    <property type="entry name" value="PFOR_II"/>
</dbReference>
<name>A0ABP8PSI7_9NOCA</name>
<dbReference type="RefSeq" id="WP_345353089.1">
    <property type="nucleotide sequence ID" value="NZ_BAABFB010000075.1"/>
</dbReference>
<dbReference type="InterPro" id="IPR009014">
    <property type="entry name" value="Transketo_C/PFOR_II"/>
</dbReference>
<dbReference type="Gene3D" id="3.40.50.920">
    <property type="match status" value="1"/>
</dbReference>
<evidence type="ECO:0000256" key="1">
    <source>
        <dbReference type="ARBA" id="ARBA00023002"/>
    </source>
</evidence>
<dbReference type="InterPro" id="IPR050722">
    <property type="entry name" value="Pyruvate:ferred/Flavod_OxRd"/>
</dbReference>
<organism evidence="5 6">
    <name type="scientific">Rhodococcus olei</name>
    <dbReference type="NCBI Taxonomy" id="2161675"/>
    <lineage>
        <taxon>Bacteria</taxon>
        <taxon>Bacillati</taxon>
        <taxon>Actinomycetota</taxon>
        <taxon>Actinomycetes</taxon>
        <taxon>Mycobacteriales</taxon>
        <taxon>Nocardiaceae</taxon>
        <taxon>Rhodococcus</taxon>
    </lineage>
</organism>
<dbReference type="Pfam" id="PF01558">
    <property type="entry name" value="POR"/>
    <property type="match status" value="1"/>
</dbReference>
<gene>
    <name evidence="5" type="ORF">GCM10023094_54130</name>
</gene>
<evidence type="ECO:0000313" key="6">
    <source>
        <dbReference type="Proteomes" id="UP001501183"/>
    </source>
</evidence>
<dbReference type="PANTHER" id="PTHR32154">
    <property type="entry name" value="PYRUVATE-FLAVODOXIN OXIDOREDUCTASE-RELATED"/>
    <property type="match status" value="1"/>
</dbReference>
<dbReference type="Pfam" id="PF17147">
    <property type="entry name" value="PFOR_II"/>
    <property type="match status" value="1"/>
</dbReference>
<feature type="domain" description="Pyruvate/ketoisovalerate oxidoreductase catalytic" evidence="2">
    <location>
        <begin position="23"/>
        <end position="212"/>
    </location>
</feature>
<dbReference type="NCBIfam" id="TIGR03710">
    <property type="entry name" value="OAFO_sf"/>
    <property type="match status" value="1"/>
</dbReference>
<evidence type="ECO:0000259" key="2">
    <source>
        <dbReference type="Pfam" id="PF01558"/>
    </source>
</evidence>
<feature type="domain" description="Pyruvate flavodoxin/ferredoxin oxidoreductase pyrimidine binding" evidence="3">
    <location>
        <begin position="261"/>
        <end position="473"/>
    </location>
</feature>
<protein>
    <submittedName>
        <fullName evidence="5">2-oxoacid:acceptor oxidoreductase subunit alpha</fullName>
    </submittedName>
</protein>
<dbReference type="InterPro" id="IPR029061">
    <property type="entry name" value="THDP-binding"/>
</dbReference>
<dbReference type="InterPro" id="IPR019752">
    <property type="entry name" value="Pyrv/ketoisovalerate_OxRed_cat"/>
</dbReference>
<dbReference type="Pfam" id="PF01855">
    <property type="entry name" value="POR_N"/>
    <property type="match status" value="1"/>
</dbReference>
<feature type="domain" description="Pyruvate:ferredoxin oxidoreductase core" evidence="4">
    <location>
        <begin position="515"/>
        <end position="586"/>
    </location>
</feature>
<evidence type="ECO:0000259" key="3">
    <source>
        <dbReference type="Pfam" id="PF01855"/>
    </source>
</evidence>
<sequence length="614" mass="65817">MGVSSVGTTRLSSVVIRFAGDSGDGVQLTGDRFTGESALFGNDLSTLRDFPAEIRAPAGTLAGVSSFQLHFADHRIETAGDRPDVLVAMNPAALKSHLGDLPPGAEIIADSDQFKRRSLKRLGYTSNPLEDGSLDGYRLHAVPLTSLTVTALRDAPIGNRDAERAKNMFALGLLCWMYDRPTESTERYLRRRFATKPELADANVTAFRAGYAFGDTTESFASRYQVPAAQLPPGRYRSISGNLALTYGLLAGARGAGVPLFLGAYPITPASDLLHELARHKASGVRTFQAEDEIAAIAAAVGASFGGHLGVTATSGPGMSLKAEALGLAIALELPLVVCNIQRAGPSTGMPTKTEQADLLQAMFGRNGESPVPILAPRSPSDCFEAAFEAVRIATKYRTPVVLLSDAHLANGAEPWRLPDLDRLPDIRVRFTTEPNHGDEFWPYLRDPVTMARPWTVPGTAGLEHRVGGLEKLDGRGSISSDPDNHEAMVRVRDAKIAGIATDVAPLEVDDPDAAEVLVLGWGSTYGAVRAAVRAVRERGGRVAQAHLRSLNPFPANTGDVLDRYRTVVVPELNLGQLLLLIKARFDVHAVGHHRVRGLPFDSAELAARIEELI</sequence>
<evidence type="ECO:0000259" key="4">
    <source>
        <dbReference type="Pfam" id="PF17147"/>
    </source>
</evidence>
<accession>A0ABP8PSI7</accession>
<dbReference type="InterPro" id="IPR002880">
    <property type="entry name" value="Pyrv_Fd/Flavodoxin_OxRdtase_N"/>
</dbReference>
<dbReference type="InterPro" id="IPR022367">
    <property type="entry name" value="2-oxoacid/accept_OxRdtase_asu"/>
</dbReference>
<dbReference type="SUPFAM" id="SSF52922">
    <property type="entry name" value="TK C-terminal domain-like"/>
    <property type="match status" value="1"/>
</dbReference>
<dbReference type="InterPro" id="IPR002869">
    <property type="entry name" value="Pyrv_flavodox_OxRed_cen"/>
</dbReference>
<comment type="caution">
    <text evidence="5">The sequence shown here is derived from an EMBL/GenBank/DDBJ whole genome shotgun (WGS) entry which is preliminary data.</text>
</comment>
<dbReference type="EMBL" id="BAABFB010000075">
    <property type="protein sequence ID" value="GAA4490580.1"/>
    <property type="molecule type" value="Genomic_DNA"/>
</dbReference>
<dbReference type="CDD" id="cd07034">
    <property type="entry name" value="TPP_PYR_PFOR_IOR-alpha_like"/>
    <property type="match status" value="1"/>
</dbReference>
<keyword evidence="6" id="KW-1185">Reference proteome</keyword>